<comment type="caution">
    <text evidence="1">The sequence shown here is derived from an EMBL/GenBank/DDBJ whole genome shotgun (WGS) entry which is preliminary data.</text>
</comment>
<organism evidence="1 2">
    <name type="scientific">Pyropia yezoensis</name>
    <name type="common">Susabi-nori</name>
    <name type="synonym">Porphyra yezoensis</name>
    <dbReference type="NCBI Taxonomy" id="2788"/>
    <lineage>
        <taxon>Eukaryota</taxon>
        <taxon>Rhodophyta</taxon>
        <taxon>Bangiophyceae</taxon>
        <taxon>Bangiales</taxon>
        <taxon>Bangiaceae</taxon>
        <taxon>Pyropia</taxon>
    </lineage>
</organism>
<reference evidence="1" key="1">
    <citation type="submission" date="2019-11" db="EMBL/GenBank/DDBJ databases">
        <title>Nori genome reveals adaptations in red seaweeds to the harsh intertidal environment.</title>
        <authorList>
            <person name="Wang D."/>
            <person name="Mao Y."/>
        </authorList>
    </citation>
    <scope>NUCLEOTIDE SEQUENCE</scope>
    <source>
        <tissue evidence="1">Gametophyte</tissue>
    </source>
</reference>
<gene>
    <name evidence="1" type="ORF">I4F81_002088</name>
</gene>
<keyword evidence="2" id="KW-1185">Reference proteome</keyword>
<protein>
    <submittedName>
        <fullName evidence="1">Uncharacterized protein</fullName>
    </submittedName>
</protein>
<name>A0ACC3BNW4_PYRYE</name>
<accession>A0ACC3BNW4</accession>
<evidence type="ECO:0000313" key="1">
    <source>
        <dbReference type="EMBL" id="KAK1859492.1"/>
    </source>
</evidence>
<dbReference type="Proteomes" id="UP000798662">
    <property type="component" value="Chromosome 1"/>
</dbReference>
<dbReference type="EMBL" id="CM020618">
    <property type="protein sequence ID" value="KAK1859492.1"/>
    <property type="molecule type" value="Genomic_DNA"/>
</dbReference>
<evidence type="ECO:0000313" key="2">
    <source>
        <dbReference type="Proteomes" id="UP000798662"/>
    </source>
</evidence>
<proteinExistence type="predicted"/>
<sequence>MTGDIEWMTVAYIPIVRTLVETAAKERSRLRRCGVLQRFLYVCMRTAMAASRFGVEVCVGGRQLMAFPCVLLYVCDQPEKRAVLCLKAGQCQRPCSQCDVLVDVAGSSEALSAAERDVVETLKRQLEVDGLRQSSRQRARQETLEASDSLTGFVPALAAMEDLSTSPYLLYKMIGFDALHVLDLGATRLLVQWLVEVFPKFCDGDTPLLGTDAASPRICNERLQHLGRRSKAYQTPPGYLVKHDEPQSVFTGKHQREGVSTMAYLVAGVWRTRGALPVPAPTGSGADASLPVGDGVPDAVPDLAARVAALGLHDPEDDGEESNVPAGQAGTAQYDWPAYHAVWKETPIDEAITVMFAEFAVLHAEMSGNTCSTAPMPLTLDVGKCIADRAERFVTMYLTPILGAQNSTKVHKLLCHVMEAIRMHGNINNGNAGINERLHKDDKPYYARTNKAIAGFTRQLVVQAQGARIILRRNAEEDECLLAGLEELAGDEDTDSDGAGSFTARTYLMTRSVEVGRMWPGLAGLAAALELPVDARVRISTRVQFEAVFECGSTLTQLLYASPSFRGDPWYDFVLYSSADDTSTLSVAEVRAIVRQPDGDVAVVADMAVVPGVANCPLVSRGCTRLAWSVHDGETDVVLRILPLSAIRRVLHVVPDFADLASRRGFDAKPAQWGDPVEDRLAMRFFINAFYPWGS</sequence>